<keyword evidence="2" id="KW-0134">Cell wall</keyword>
<keyword evidence="11" id="KW-1185">Reference proteome</keyword>
<keyword evidence="5" id="KW-0572">Peptidoglycan-anchor</keyword>
<dbReference type="NCBIfam" id="TIGR01167">
    <property type="entry name" value="LPXTG_anchor"/>
    <property type="match status" value="1"/>
</dbReference>
<evidence type="ECO:0000256" key="5">
    <source>
        <dbReference type="ARBA" id="ARBA00023088"/>
    </source>
</evidence>
<dbReference type="InterPro" id="IPR019931">
    <property type="entry name" value="LPXTG_anchor"/>
</dbReference>
<evidence type="ECO:0000256" key="1">
    <source>
        <dbReference type="ARBA" id="ARBA00004168"/>
    </source>
</evidence>
<evidence type="ECO:0000256" key="6">
    <source>
        <dbReference type="SAM" id="MobiDB-lite"/>
    </source>
</evidence>
<gene>
    <name evidence="10" type="ORF">IR135_02720</name>
</gene>
<comment type="caution">
    <text evidence="10">The sequence shown here is derived from an EMBL/GenBank/DDBJ whole genome shotgun (WGS) entry which is preliminary data.</text>
</comment>
<feature type="compositionally biased region" description="Acidic residues" evidence="6">
    <location>
        <begin position="509"/>
        <end position="521"/>
    </location>
</feature>
<feature type="compositionally biased region" description="Basic and acidic residues" evidence="6">
    <location>
        <begin position="712"/>
        <end position="724"/>
    </location>
</feature>
<proteinExistence type="predicted"/>
<evidence type="ECO:0000313" key="11">
    <source>
        <dbReference type="Proteomes" id="UP000647980"/>
    </source>
</evidence>
<evidence type="ECO:0000256" key="2">
    <source>
        <dbReference type="ARBA" id="ARBA00022512"/>
    </source>
</evidence>
<evidence type="ECO:0000256" key="4">
    <source>
        <dbReference type="ARBA" id="ARBA00022729"/>
    </source>
</evidence>
<feature type="region of interest" description="Disordered" evidence="6">
    <location>
        <begin position="147"/>
        <end position="296"/>
    </location>
</feature>
<comment type="subcellular location">
    <subcellularLocation>
        <location evidence="1">Secreted</location>
        <location evidence="1">Cell wall</location>
        <topology evidence="1">Peptidoglycan-anchor</topology>
    </subcellularLocation>
</comment>
<feature type="chain" id="PRO_5045598776" evidence="8">
    <location>
        <begin position="25"/>
        <end position="758"/>
    </location>
</feature>
<feature type="region of interest" description="Disordered" evidence="6">
    <location>
        <begin position="688"/>
        <end position="724"/>
    </location>
</feature>
<feature type="compositionally biased region" description="Acidic residues" evidence="6">
    <location>
        <begin position="529"/>
        <end position="550"/>
    </location>
</feature>
<reference evidence="10 11" key="1">
    <citation type="submission" date="2020-10" db="EMBL/GenBank/DDBJ databases">
        <title>Mouse Oral microbiota.</title>
        <authorList>
            <person name="Joseph S."/>
            <person name="Aduse-Opoku J."/>
        </authorList>
    </citation>
    <scope>NUCLEOTIDE SEQUENCE [LARGE SCALE GENOMIC DNA]</scope>
    <source>
        <strain evidence="10 11">19428wE5_W307</strain>
    </source>
</reference>
<protein>
    <submittedName>
        <fullName evidence="10">LPXTG cell wall anchor domain-containing protein</fullName>
    </submittedName>
</protein>
<keyword evidence="7" id="KW-0472">Membrane</keyword>
<feature type="compositionally biased region" description="Polar residues" evidence="6">
    <location>
        <begin position="695"/>
        <end position="711"/>
    </location>
</feature>
<dbReference type="PROSITE" id="PS50847">
    <property type="entry name" value="GRAM_POS_ANCHORING"/>
    <property type="match status" value="1"/>
</dbReference>
<feature type="transmembrane region" description="Helical" evidence="7">
    <location>
        <begin position="735"/>
        <end position="753"/>
    </location>
</feature>
<feature type="signal peptide" evidence="8">
    <location>
        <begin position="1"/>
        <end position="24"/>
    </location>
</feature>
<evidence type="ECO:0000259" key="9">
    <source>
        <dbReference type="PROSITE" id="PS50847"/>
    </source>
</evidence>
<dbReference type="Proteomes" id="UP000647980">
    <property type="component" value="Unassembled WGS sequence"/>
</dbReference>
<evidence type="ECO:0000256" key="3">
    <source>
        <dbReference type="ARBA" id="ARBA00022525"/>
    </source>
</evidence>
<sequence>MTKQRKNKVLNVSLASILTLSLLAPLDDSVYASETDDWVDGNQQVGGEDTSVDNGTVEFPDWYDKDAIYSSNGTLIYTGEDANHYRGMLSAVLASPNNYILHNGGVYEYFYEVDADGYAINESMGGEVLPSQFIGYEVSISDIRTVGANIPPSKPEGNPGGEVVDPDEDDTVELPTEPETDYEEGGDTGFDDEDTQIGDIDDNEDNFGTLDPDEEVTVPEEGDDGDYEIPVEPEPEPEPTPEPEVEPELDEENNWEQEIPEDESSQVEPTPSPDDEPGEDDSDELPSEEADPSYVNNFKLVDLDTGREYTKFTILGQNYTQRLNDRIEALNIERNVTMEINNEEVTSKSISTSTINGNSISTTTSEITVYVINESLNDFDQEGPSLIPNGTIYDDINIENAYRKINIYNGTDLIQSQAFIYNESIDDSIKSAIYQLDQSNPGVYYYDNVSVSRGITSIMTNTGIFRGTLLAIDIFVNERDSEEITPEPTEPETDDNGEVPEETPTPEPTEPETGDNGESSEETATPEPTEPETSDNGEVSDDDSNDEALEETPTPEAGEDATQSSESDDNLSTLIDERTGISVSSEYDELEGLQLRVQVLNASDRISNPHDRYDIELVDADGNFYELQNSVTVSIPVNGEVSNVYYLGESLTDLPYELIEGNVIFNVDSFSEYVVTYKENTDNVNSAAVNNNDSGQTNIDNENITDSNSSTVKEENITGDDKEMLPDTGVSASNIILPVALLALLGGTILYFTRRKTN</sequence>
<feature type="compositionally biased region" description="Acidic residues" evidence="6">
    <location>
        <begin position="480"/>
        <end position="501"/>
    </location>
</feature>
<keyword evidence="7" id="KW-1133">Transmembrane helix</keyword>
<keyword evidence="3" id="KW-0964">Secreted</keyword>
<accession>A0ABR9XW76</accession>
<keyword evidence="4 8" id="KW-0732">Signal</keyword>
<evidence type="ECO:0000313" key="10">
    <source>
        <dbReference type="EMBL" id="MBF0753172.1"/>
    </source>
</evidence>
<feature type="compositionally biased region" description="Acidic residues" evidence="6">
    <location>
        <begin position="273"/>
        <end position="291"/>
    </location>
</feature>
<feature type="compositionally biased region" description="Polar residues" evidence="6">
    <location>
        <begin position="561"/>
        <end position="573"/>
    </location>
</feature>
<feature type="domain" description="Gram-positive cocci surface proteins LPxTG" evidence="9">
    <location>
        <begin position="725"/>
        <end position="758"/>
    </location>
</feature>
<evidence type="ECO:0000256" key="8">
    <source>
        <dbReference type="SAM" id="SignalP"/>
    </source>
</evidence>
<dbReference type="Pfam" id="PF00746">
    <property type="entry name" value="Gram_pos_anchor"/>
    <property type="match status" value="1"/>
</dbReference>
<name>A0ABR9XW76_9STAP</name>
<feature type="region of interest" description="Disordered" evidence="6">
    <location>
        <begin position="480"/>
        <end position="574"/>
    </location>
</feature>
<dbReference type="RefSeq" id="WP_135096503.1">
    <property type="nucleotide sequence ID" value="NZ_JADGLW010000002.1"/>
</dbReference>
<evidence type="ECO:0000256" key="7">
    <source>
        <dbReference type="SAM" id="Phobius"/>
    </source>
</evidence>
<organism evidence="10 11">
    <name type="scientific">Jeotgalicoccus nanhaiensis</name>
    <dbReference type="NCBI Taxonomy" id="568603"/>
    <lineage>
        <taxon>Bacteria</taxon>
        <taxon>Bacillati</taxon>
        <taxon>Bacillota</taxon>
        <taxon>Bacilli</taxon>
        <taxon>Bacillales</taxon>
        <taxon>Staphylococcaceae</taxon>
        <taxon>Jeotgalicoccus</taxon>
    </lineage>
</organism>
<dbReference type="EMBL" id="JADGLW010000002">
    <property type="protein sequence ID" value="MBF0753172.1"/>
    <property type="molecule type" value="Genomic_DNA"/>
</dbReference>
<feature type="compositionally biased region" description="Acidic residues" evidence="6">
    <location>
        <begin position="164"/>
        <end position="265"/>
    </location>
</feature>
<keyword evidence="7" id="KW-0812">Transmembrane</keyword>